<feature type="domain" description="Phospholipid/glycerol acyltransferase" evidence="5">
    <location>
        <begin position="69"/>
        <end position="183"/>
    </location>
</feature>
<dbReference type="EC" id="2.3.1.51" evidence="6"/>
<dbReference type="SMART" id="SM00563">
    <property type="entry name" value="PlsC"/>
    <property type="match status" value="1"/>
</dbReference>
<keyword evidence="7" id="KW-1185">Reference proteome</keyword>
<dbReference type="AlphaFoldDB" id="A0A7W7EZ27"/>
<keyword evidence="4" id="KW-0812">Transmembrane</keyword>
<evidence type="ECO:0000256" key="2">
    <source>
        <dbReference type="ARBA" id="ARBA00022679"/>
    </source>
</evidence>
<evidence type="ECO:0000313" key="6">
    <source>
        <dbReference type="EMBL" id="MBB4619398.1"/>
    </source>
</evidence>
<keyword evidence="2 6" id="KW-0808">Transferase</keyword>
<dbReference type="PANTHER" id="PTHR10434">
    <property type="entry name" value="1-ACYL-SN-GLYCEROL-3-PHOSPHATE ACYLTRANSFERASE"/>
    <property type="match status" value="1"/>
</dbReference>
<dbReference type="Proteomes" id="UP000574769">
    <property type="component" value="Unassembled WGS sequence"/>
</dbReference>
<name>A0A7W7EZ27_9SPHN</name>
<comment type="pathway">
    <text evidence="1">Lipid metabolism.</text>
</comment>
<sequence length="229" mass="24991">MILLRNLVFALFFGIGSVVIVGLAPVSALFGQRAMIRHATAWTRFHHQLVRWVLGIRVAVEGERPSGPALYAAKHQAMWETLELQMRLDGAAMVLKRELADIPVWGWAALRYGAIPVDREASAAALRQMIKDARRARAQGRSVLIFPEGTRVAPGETPPLKPGFAGLYGALDMPCVPVATDSGRCWPRKGLKRPGVITLRYGAAVPPGLPRRDAEALIHAGINALERRA</sequence>
<keyword evidence="4" id="KW-1133">Transmembrane helix</keyword>
<dbReference type="InterPro" id="IPR002123">
    <property type="entry name" value="Plipid/glycerol_acylTrfase"/>
</dbReference>
<gene>
    <name evidence="6" type="ORF">GGQ96_003551</name>
</gene>
<dbReference type="CDD" id="cd07989">
    <property type="entry name" value="LPLAT_AGPAT-like"/>
    <property type="match status" value="1"/>
</dbReference>
<keyword evidence="4" id="KW-0472">Membrane</keyword>
<proteinExistence type="predicted"/>
<accession>A0A7W7EZ27</accession>
<dbReference type="RefSeq" id="WP_184116715.1">
    <property type="nucleotide sequence ID" value="NZ_JACHNY010000009.1"/>
</dbReference>
<dbReference type="SUPFAM" id="SSF69593">
    <property type="entry name" value="Glycerol-3-phosphate (1)-acyltransferase"/>
    <property type="match status" value="1"/>
</dbReference>
<evidence type="ECO:0000259" key="5">
    <source>
        <dbReference type="SMART" id="SM00563"/>
    </source>
</evidence>
<dbReference type="PANTHER" id="PTHR10434:SF40">
    <property type="entry name" value="1-ACYL-SN-GLYCEROL-3-PHOSPHATE ACYLTRANSFERASE"/>
    <property type="match status" value="1"/>
</dbReference>
<evidence type="ECO:0000313" key="7">
    <source>
        <dbReference type="Proteomes" id="UP000574769"/>
    </source>
</evidence>
<dbReference type="EMBL" id="JACHNY010000009">
    <property type="protein sequence ID" value="MBB4619398.1"/>
    <property type="molecule type" value="Genomic_DNA"/>
</dbReference>
<evidence type="ECO:0000256" key="3">
    <source>
        <dbReference type="ARBA" id="ARBA00023315"/>
    </source>
</evidence>
<keyword evidence="3 6" id="KW-0012">Acyltransferase</keyword>
<organism evidence="6 7">
    <name type="scientific">Sphingomonas abaci</name>
    <dbReference type="NCBI Taxonomy" id="237611"/>
    <lineage>
        <taxon>Bacteria</taxon>
        <taxon>Pseudomonadati</taxon>
        <taxon>Pseudomonadota</taxon>
        <taxon>Alphaproteobacteria</taxon>
        <taxon>Sphingomonadales</taxon>
        <taxon>Sphingomonadaceae</taxon>
        <taxon>Sphingomonas</taxon>
    </lineage>
</organism>
<comment type="caution">
    <text evidence="6">The sequence shown here is derived from an EMBL/GenBank/DDBJ whole genome shotgun (WGS) entry which is preliminary data.</text>
</comment>
<dbReference type="GO" id="GO:0003841">
    <property type="term" value="F:1-acylglycerol-3-phosphate O-acyltransferase activity"/>
    <property type="evidence" value="ECO:0007669"/>
    <property type="project" value="UniProtKB-EC"/>
</dbReference>
<protein>
    <submittedName>
        <fullName evidence="6">1-acyl-sn-glycerol-3-phosphate acyltransferase</fullName>
        <ecNumber evidence="6">2.3.1.51</ecNumber>
    </submittedName>
</protein>
<dbReference type="GO" id="GO:0006654">
    <property type="term" value="P:phosphatidic acid biosynthetic process"/>
    <property type="evidence" value="ECO:0007669"/>
    <property type="project" value="TreeGrafter"/>
</dbReference>
<dbReference type="Pfam" id="PF01553">
    <property type="entry name" value="Acyltransferase"/>
    <property type="match status" value="1"/>
</dbReference>
<feature type="transmembrane region" description="Helical" evidence="4">
    <location>
        <begin position="6"/>
        <end position="30"/>
    </location>
</feature>
<evidence type="ECO:0000256" key="1">
    <source>
        <dbReference type="ARBA" id="ARBA00005189"/>
    </source>
</evidence>
<evidence type="ECO:0000256" key="4">
    <source>
        <dbReference type="SAM" id="Phobius"/>
    </source>
</evidence>
<reference evidence="6 7" key="1">
    <citation type="submission" date="2020-08" db="EMBL/GenBank/DDBJ databases">
        <title>Genomic Encyclopedia of Type Strains, Phase IV (KMG-IV): sequencing the most valuable type-strain genomes for metagenomic binning, comparative biology and taxonomic classification.</title>
        <authorList>
            <person name="Goeker M."/>
        </authorList>
    </citation>
    <scope>NUCLEOTIDE SEQUENCE [LARGE SCALE GENOMIC DNA]</scope>
    <source>
        <strain evidence="6 7">DSM 15867</strain>
    </source>
</reference>